<sequence length="60" mass="6939">SGLIYLMGAIIFGLKFTVDAYILKLTKSNKRAIGLFKYSISYLAIIFALLLIDHYWYINF</sequence>
<keyword evidence="1" id="KW-0812">Transmembrane</keyword>
<evidence type="ECO:0000256" key="1">
    <source>
        <dbReference type="SAM" id="Phobius"/>
    </source>
</evidence>
<proteinExistence type="predicted"/>
<dbReference type="AlphaFoldDB" id="A0A382K2V5"/>
<protein>
    <recommendedName>
        <fullName evidence="3">Protoheme IX farnesyltransferase</fullName>
    </recommendedName>
</protein>
<evidence type="ECO:0000313" key="2">
    <source>
        <dbReference type="EMBL" id="SVC17873.1"/>
    </source>
</evidence>
<organism evidence="2">
    <name type="scientific">marine metagenome</name>
    <dbReference type="NCBI Taxonomy" id="408172"/>
    <lineage>
        <taxon>unclassified sequences</taxon>
        <taxon>metagenomes</taxon>
        <taxon>ecological metagenomes</taxon>
    </lineage>
</organism>
<feature type="non-terminal residue" evidence="2">
    <location>
        <position position="1"/>
    </location>
</feature>
<name>A0A382K2V5_9ZZZZ</name>
<keyword evidence="1" id="KW-1133">Transmembrane helix</keyword>
<reference evidence="2" key="1">
    <citation type="submission" date="2018-05" db="EMBL/GenBank/DDBJ databases">
        <authorList>
            <person name="Lanie J.A."/>
            <person name="Ng W.-L."/>
            <person name="Kazmierczak K.M."/>
            <person name="Andrzejewski T.M."/>
            <person name="Davidsen T.M."/>
            <person name="Wayne K.J."/>
            <person name="Tettelin H."/>
            <person name="Glass J.I."/>
            <person name="Rusch D."/>
            <person name="Podicherti R."/>
            <person name="Tsui H.-C.T."/>
            <person name="Winkler M.E."/>
        </authorList>
    </citation>
    <scope>NUCLEOTIDE SEQUENCE</scope>
</reference>
<dbReference type="EMBL" id="UINC01077602">
    <property type="protein sequence ID" value="SVC17873.1"/>
    <property type="molecule type" value="Genomic_DNA"/>
</dbReference>
<accession>A0A382K2V5</accession>
<keyword evidence="1" id="KW-0472">Membrane</keyword>
<gene>
    <name evidence="2" type="ORF">METZ01_LOCUS270727</name>
</gene>
<feature type="transmembrane region" description="Helical" evidence="1">
    <location>
        <begin position="6"/>
        <end position="23"/>
    </location>
</feature>
<evidence type="ECO:0008006" key="3">
    <source>
        <dbReference type="Google" id="ProtNLM"/>
    </source>
</evidence>
<feature type="transmembrane region" description="Helical" evidence="1">
    <location>
        <begin position="35"/>
        <end position="58"/>
    </location>
</feature>